<dbReference type="FunFam" id="2.20.25.10:FF:000001">
    <property type="entry name" value="Probable Transcription elongation factor S-II"/>
    <property type="match status" value="1"/>
</dbReference>
<dbReference type="Proteomes" id="UP000275385">
    <property type="component" value="Unassembled WGS sequence"/>
</dbReference>
<evidence type="ECO:0000259" key="16">
    <source>
        <dbReference type="PROSITE" id="PS51319"/>
    </source>
</evidence>
<accession>A0A420XYD5</accession>
<keyword evidence="3 13" id="KW-0479">Metal-binding</keyword>
<dbReference type="PROSITE" id="PS51321">
    <property type="entry name" value="TFIIS_CENTRAL"/>
    <property type="match status" value="1"/>
</dbReference>
<dbReference type="InterPro" id="IPR017923">
    <property type="entry name" value="TFIIS_N"/>
</dbReference>
<keyword evidence="4 11" id="KW-0863">Zinc-finger</keyword>
<dbReference type="Pfam" id="PF07500">
    <property type="entry name" value="TFIIS_M"/>
    <property type="match status" value="1"/>
</dbReference>
<protein>
    <recommendedName>
        <fullName evidence="13">Transcription elongation factor</fullName>
    </recommendedName>
</protein>
<dbReference type="PROSITE" id="PS51133">
    <property type="entry name" value="ZF_TFIIS_2"/>
    <property type="match status" value="1"/>
</dbReference>
<dbReference type="GO" id="GO:0006362">
    <property type="term" value="P:transcription elongation by RNA polymerase I"/>
    <property type="evidence" value="ECO:0007669"/>
    <property type="project" value="TreeGrafter"/>
</dbReference>
<dbReference type="PIRSF" id="PIRSF006704">
    <property type="entry name" value="TF_IIS"/>
    <property type="match status" value="1"/>
</dbReference>
<dbReference type="SUPFAM" id="SSF47676">
    <property type="entry name" value="Conserved domain common to transcription factors TFIIS, elongin A, CRSP70"/>
    <property type="match status" value="1"/>
</dbReference>
<dbReference type="STRING" id="177199.A0A420XYD5"/>
<comment type="similarity">
    <text evidence="2 13">Belongs to the TFS-II family.</text>
</comment>
<dbReference type="GO" id="GO:0031440">
    <property type="term" value="P:regulation of mRNA 3'-end processing"/>
    <property type="evidence" value="ECO:0007669"/>
    <property type="project" value="TreeGrafter"/>
</dbReference>
<feature type="domain" description="TFIIS central" evidence="17">
    <location>
        <begin position="142"/>
        <end position="256"/>
    </location>
</feature>
<keyword evidence="9 12" id="KW-0539">Nucleus</keyword>
<dbReference type="Gene3D" id="1.10.472.30">
    <property type="entry name" value="Transcription elongation factor S-II, central domain"/>
    <property type="match status" value="1"/>
</dbReference>
<keyword evidence="6 13" id="KW-0805">Transcription regulation</keyword>
<dbReference type="Gene3D" id="1.20.930.10">
    <property type="entry name" value="Conserved domain common to transcription factors TFIIS, elongin A, CRSP70"/>
    <property type="match status" value="1"/>
</dbReference>
<dbReference type="PROSITE" id="PS00466">
    <property type="entry name" value="ZF_TFIIS_1"/>
    <property type="match status" value="1"/>
</dbReference>
<sequence length="301" mass="33167">MIDERELATRVKALSKAVAANEPAPSILALMNTLKNEAHPTEDMLRSTKAGVVVGKLRSNANKDVAKLASEIVAKWRKLVDAEKKKRSQRASPAVGPASATQSASPAPPPSTAGHNKPYEGDVEKRHFKQDHVDINRTSSETRNNCIGLMYNGLAYRSKESVEDVLAKAMEVENAAYKQFKGEGDDYKKKIRSLFTNLKNKTNRQLGKQVMAGEIPAGKFVVMTDKELASAEQRAKDEALERENMKKAQVPMAEKSISDALRCGKCGQKKVSYSQAQTRSADEPMTTFCECTVCGNRWKFS</sequence>
<dbReference type="AlphaFoldDB" id="A0A420XYD5"/>
<evidence type="ECO:0000256" key="10">
    <source>
        <dbReference type="ARBA" id="ARBA00025408"/>
    </source>
</evidence>
<dbReference type="InterPro" id="IPR006289">
    <property type="entry name" value="TFSII"/>
</dbReference>
<evidence type="ECO:0000256" key="7">
    <source>
        <dbReference type="ARBA" id="ARBA00023125"/>
    </source>
</evidence>
<comment type="subcellular location">
    <subcellularLocation>
        <location evidence="1 12 13">Nucleus</location>
    </subcellularLocation>
</comment>
<dbReference type="SMART" id="SM00510">
    <property type="entry name" value="TFS2M"/>
    <property type="match status" value="1"/>
</dbReference>
<dbReference type="InterPro" id="IPR036575">
    <property type="entry name" value="TFIIS_cen_dom_sf"/>
</dbReference>
<dbReference type="NCBIfam" id="TIGR01385">
    <property type="entry name" value="TFSII"/>
    <property type="match status" value="1"/>
</dbReference>
<evidence type="ECO:0000313" key="19">
    <source>
        <dbReference type="Proteomes" id="UP000275385"/>
    </source>
</evidence>
<dbReference type="FunFam" id="1.10.472.30:FF:000003">
    <property type="entry name" value="Transcription elongation factor S-II"/>
    <property type="match status" value="1"/>
</dbReference>
<dbReference type="Pfam" id="PF08711">
    <property type="entry name" value="Med26"/>
    <property type="match status" value="1"/>
</dbReference>
<dbReference type="GO" id="GO:0006368">
    <property type="term" value="P:transcription elongation by RNA polymerase II"/>
    <property type="evidence" value="ECO:0007669"/>
    <property type="project" value="InterPro"/>
</dbReference>
<keyword evidence="7 13" id="KW-0238">DNA-binding</keyword>
<evidence type="ECO:0000256" key="5">
    <source>
        <dbReference type="ARBA" id="ARBA00022833"/>
    </source>
</evidence>
<evidence type="ECO:0000256" key="4">
    <source>
        <dbReference type="ARBA" id="ARBA00022771"/>
    </source>
</evidence>
<keyword evidence="8 13" id="KW-0804">Transcription</keyword>
<reference evidence="18 19" key="1">
    <citation type="submission" date="2018-08" db="EMBL/GenBank/DDBJ databases">
        <title>Draft genome of the lignicolous fungus Coniochaeta pulveracea.</title>
        <authorList>
            <person name="Borstlap C.J."/>
            <person name="De Witt R.N."/>
            <person name="Botha A."/>
            <person name="Volschenk H."/>
        </authorList>
    </citation>
    <scope>NUCLEOTIDE SEQUENCE [LARGE SCALE GENOMIC DNA]</scope>
    <source>
        <strain evidence="18 19">CAB683</strain>
    </source>
</reference>
<comment type="caution">
    <text evidence="18">The sequence shown here is derived from an EMBL/GenBank/DDBJ whole genome shotgun (WGS) entry which is preliminary data.</text>
</comment>
<dbReference type="SMART" id="SM00440">
    <property type="entry name" value="ZnF_C2C2"/>
    <property type="match status" value="1"/>
</dbReference>
<evidence type="ECO:0000256" key="14">
    <source>
        <dbReference type="SAM" id="MobiDB-lite"/>
    </source>
</evidence>
<dbReference type="GO" id="GO:0031564">
    <property type="term" value="P:transcription antitermination"/>
    <property type="evidence" value="ECO:0007669"/>
    <property type="project" value="TreeGrafter"/>
</dbReference>
<evidence type="ECO:0000256" key="6">
    <source>
        <dbReference type="ARBA" id="ARBA00023015"/>
    </source>
</evidence>
<dbReference type="SUPFAM" id="SSF57783">
    <property type="entry name" value="Zinc beta-ribbon"/>
    <property type="match status" value="1"/>
</dbReference>
<dbReference type="PROSITE" id="PS51319">
    <property type="entry name" value="TFIIS_N"/>
    <property type="match status" value="1"/>
</dbReference>
<dbReference type="InterPro" id="IPR001222">
    <property type="entry name" value="Znf_TFIIS"/>
</dbReference>
<dbReference type="GO" id="GO:0000977">
    <property type="term" value="F:RNA polymerase II transcription regulatory region sequence-specific DNA binding"/>
    <property type="evidence" value="ECO:0007669"/>
    <property type="project" value="TreeGrafter"/>
</dbReference>
<dbReference type="InterPro" id="IPR003618">
    <property type="entry name" value="TFIIS_cen_dom"/>
</dbReference>
<evidence type="ECO:0000256" key="9">
    <source>
        <dbReference type="ARBA" id="ARBA00023242"/>
    </source>
</evidence>
<name>A0A420XYD5_9PEZI</name>
<evidence type="ECO:0000256" key="1">
    <source>
        <dbReference type="ARBA" id="ARBA00004123"/>
    </source>
</evidence>
<dbReference type="InterPro" id="IPR003617">
    <property type="entry name" value="TFIIS/CRSP70_N_sub"/>
</dbReference>
<feature type="region of interest" description="Disordered" evidence="14">
    <location>
        <begin position="82"/>
        <end position="120"/>
    </location>
</feature>
<keyword evidence="18" id="KW-0648">Protein biosynthesis</keyword>
<keyword evidence="5 13" id="KW-0862">Zinc</keyword>
<dbReference type="GO" id="GO:0005634">
    <property type="term" value="C:nucleus"/>
    <property type="evidence" value="ECO:0007669"/>
    <property type="project" value="UniProtKB-SubCell"/>
</dbReference>
<evidence type="ECO:0000313" key="18">
    <source>
        <dbReference type="EMBL" id="RKU40681.1"/>
    </source>
</evidence>
<keyword evidence="18" id="KW-0251">Elongation factor</keyword>
<proteinExistence type="inferred from homology"/>
<dbReference type="CDD" id="cd13749">
    <property type="entry name" value="Zn-ribbon_TFIIS"/>
    <property type="match status" value="1"/>
</dbReference>
<evidence type="ECO:0000256" key="2">
    <source>
        <dbReference type="ARBA" id="ARBA00009647"/>
    </source>
</evidence>
<evidence type="ECO:0000259" key="17">
    <source>
        <dbReference type="PROSITE" id="PS51321"/>
    </source>
</evidence>
<feature type="domain" description="TFIIS N-terminal" evidence="16">
    <location>
        <begin position="5"/>
        <end position="83"/>
    </location>
</feature>
<dbReference type="SMART" id="SM00509">
    <property type="entry name" value="TFS2N"/>
    <property type="match status" value="1"/>
</dbReference>
<evidence type="ECO:0000256" key="11">
    <source>
        <dbReference type="PROSITE-ProRule" id="PRU00472"/>
    </source>
</evidence>
<dbReference type="GO" id="GO:0001139">
    <property type="term" value="F:RNA polymerase II complex recruiting activity"/>
    <property type="evidence" value="ECO:0007669"/>
    <property type="project" value="TreeGrafter"/>
</dbReference>
<comment type="function">
    <text evidence="10">Necessary for efficient RNA polymerase II transcription elongation past template-encoded arresting sites. The arresting sites in DNA have the property of trapping a certain fraction of elongating RNA polymerases that pass through, resulting in locked ternary complexes. Cleavage of the nascent transcript by S-II allows the resumption of elongation from the new 3'-terminus.</text>
</comment>
<evidence type="ECO:0000256" key="8">
    <source>
        <dbReference type="ARBA" id="ARBA00023163"/>
    </source>
</evidence>
<dbReference type="FunFam" id="1.20.930.10:FF:000007">
    <property type="entry name" value="Transcription elongation factor S-II"/>
    <property type="match status" value="1"/>
</dbReference>
<evidence type="ECO:0000256" key="3">
    <source>
        <dbReference type="ARBA" id="ARBA00022723"/>
    </source>
</evidence>
<feature type="domain" description="TFIIS-type" evidence="15">
    <location>
        <begin position="259"/>
        <end position="299"/>
    </location>
</feature>
<evidence type="ECO:0000259" key="15">
    <source>
        <dbReference type="PROSITE" id="PS51133"/>
    </source>
</evidence>
<evidence type="ECO:0000256" key="13">
    <source>
        <dbReference type="RuleBase" id="RU368078"/>
    </source>
</evidence>
<dbReference type="InterPro" id="IPR035100">
    <property type="entry name" value="TF_IIS-typ"/>
</dbReference>
<dbReference type="CDD" id="cd00183">
    <property type="entry name" value="TFIIS_I"/>
    <property type="match status" value="1"/>
</dbReference>
<dbReference type="PANTHER" id="PTHR11477">
    <property type="entry name" value="TRANSCRIPTION FACTOR S-II ZINC FINGER DOMAIN-CONTAINING PROTEIN"/>
    <property type="match status" value="1"/>
</dbReference>
<keyword evidence="19" id="KW-1185">Reference proteome</keyword>
<gene>
    <name evidence="18" type="primary">DST1</name>
    <name evidence="18" type="ORF">DL546_000137</name>
</gene>
<organism evidence="18 19">
    <name type="scientific">Coniochaeta pulveracea</name>
    <dbReference type="NCBI Taxonomy" id="177199"/>
    <lineage>
        <taxon>Eukaryota</taxon>
        <taxon>Fungi</taxon>
        <taxon>Dikarya</taxon>
        <taxon>Ascomycota</taxon>
        <taxon>Pezizomycotina</taxon>
        <taxon>Sordariomycetes</taxon>
        <taxon>Sordariomycetidae</taxon>
        <taxon>Coniochaetales</taxon>
        <taxon>Coniochaetaceae</taxon>
        <taxon>Coniochaeta</taxon>
    </lineage>
</organism>
<dbReference type="Pfam" id="PF01096">
    <property type="entry name" value="Zn_ribbon_TFIIS"/>
    <property type="match status" value="1"/>
</dbReference>
<dbReference type="Gene3D" id="2.20.25.10">
    <property type="match status" value="1"/>
</dbReference>
<dbReference type="PANTHER" id="PTHR11477:SF0">
    <property type="entry name" value="IP08861P-RELATED"/>
    <property type="match status" value="1"/>
</dbReference>
<dbReference type="InterPro" id="IPR035441">
    <property type="entry name" value="TFIIS/LEDGF_dom_sf"/>
</dbReference>
<dbReference type="SUPFAM" id="SSF46942">
    <property type="entry name" value="Elongation factor TFIIS domain 2"/>
    <property type="match status" value="1"/>
</dbReference>
<evidence type="ECO:0000256" key="12">
    <source>
        <dbReference type="PROSITE-ProRule" id="PRU00649"/>
    </source>
</evidence>
<dbReference type="EMBL" id="QVQW01000094">
    <property type="protein sequence ID" value="RKU40681.1"/>
    <property type="molecule type" value="Genomic_DNA"/>
</dbReference>
<dbReference type="OrthoDB" id="44867at2759"/>
<dbReference type="GO" id="GO:0008270">
    <property type="term" value="F:zinc ion binding"/>
    <property type="evidence" value="ECO:0007669"/>
    <property type="project" value="UniProtKB-UniRule"/>
</dbReference>
<dbReference type="GO" id="GO:0003746">
    <property type="term" value="F:translation elongation factor activity"/>
    <property type="evidence" value="ECO:0007669"/>
    <property type="project" value="UniProtKB-KW"/>
</dbReference>